<evidence type="ECO:0000313" key="3">
    <source>
        <dbReference type="Proteomes" id="UP000254208"/>
    </source>
</evidence>
<evidence type="ECO:0000259" key="1">
    <source>
        <dbReference type="Pfam" id="PF00419"/>
    </source>
</evidence>
<dbReference type="Gene3D" id="2.60.40.1090">
    <property type="entry name" value="Fimbrial-type adhesion domain"/>
    <property type="match status" value="1"/>
</dbReference>
<dbReference type="AlphaFoldDB" id="A0A379FX07"/>
<sequence length="171" mass="18862">MKPSYQYLLFKSQVFISIISILICFNTASASMASIGLTITVIEPPNCSFVGGNTLNVDFGDVQQDLIDGSSYKKTNVNYNLQCTNLSTNLLKMKLSWTNFRVNGVDAIKTNRDNLGIAIYQDNNIVSNNSNIHFIYGAMPSIYAVPIKPSGSMLSDAGDFNAEMIMTIEYQ</sequence>
<gene>
    <name evidence="2" type="ORF">NCTC11801_04185</name>
</gene>
<accession>A0A379FX07</accession>
<dbReference type="InterPro" id="IPR000259">
    <property type="entry name" value="Adhesion_dom_fimbrial"/>
</dbReference>
<feature type="domain" description="Fimbrial-type adhesion" evidence="1">
    <location>
        <begin position="37"/>
        <end position="171"/>
    </location>
</feature>
<proteinExistence type="predicted"/>
<reference evidence="2 3" key="1">
    <citation type="submission" date="2018-06" db="EMBL/GenBank/DDBJ databases">
        <authorList>
            <consortium name="Pathogen Informatics"/>
            <person name="Doyle S."/>
        </authorList>
    </citation>
    <scope>NUCLEOTIDE SEQUENCE [LARGE SCALE GENOMIC DNA]</scope>
    <source>
        <strain evidence="2 3">NCTC11801</strain>
    </source>
</reference>
<dbReference type="GeneID" id="93674764"/>
<dbReference type="Proteomes" id="UP000254208">
    <property type="component" value="Unassembled WGS sequence"/>
</dbReference>
<dbReference type="RefSeq" id="WP_228367291.1">
    <property type="nucleotide sequence ID" value="NZ_CP077317.1"/>
</dbReference>
<dbReference type="Pfam" id="PF00419">
    <property type="entry name" value="Fimbrial"/>
    <property type="match status" value="1"/>
</dbReference>
<organism evidence="2 3">
    <name type="scientific">Providencia rettgeri</name>
    <dbReference type="NCBI Taxonomy" id="587"/>
    <lineage>
        <taxon>Bacteria</taxon>
        <taxon>Pseudomonadati</taxon>
        <taxon>Pseudomonadota</taxon>
        <taxon>Gammaproteobacteria</taxon>
        <taxon>Enterobacterales</taxon>
        <taxon>Morganellaceae</taxon>
        <taxon>Providencia</taxon>
    </lineage>
</organism>
<dbReference type="EMBL" id="UGTZ01000001">
    <property type="protein sequence ID" value="SUC33177.1"/>
    <property type="molecule type" value="Genomic_DNA"/>
</dbReference>
<evidence type="ECO:0000313" key="2">
    <source>
        <dbReference type="EMBL" id="SUC33177.1"/>
    </source>
</evidence>
<dbReference type="GO" id="GO:0007155">
    <property type="term" value="P:cell adhesion"/>
    <property type="evidence" value="ECO:0007669"/>
    <property type="project" value="InterPro"/>
</dbReference>
<protein>
    <submittedName>
        <fullName evidence="2">Putative minor fimbrial subunit StfE</fullName>
    </submittedName>
</protein>
<name>A0A379FX07_PRORE</name>
<dbReference type="SUPFAM" id="SSF49401">
    <property type="entry name" value="Bacterial adhesins"/>
    <property type="match status" value="1"/>
</dbReference>
<dbReference type="GO" id="GO:0009289">
    <property type="term" value="C:pilus"/>
    <property type="evidence" value="ECO:0007669"/>
    <property type="project" value="InterPro"/>
</dbReference>
<dbReference type="InterPro" id="IPR008966">
    <property type="entry name" value="Adhesion_dom_sf"/>
</dbReference>
<dbReference type="InterPro" id="IPR036937">
    <property type="entry name" value="Adhesion_dom_fimbrial_sf"/>
</dbReference>